<reference evidence="2 3" key="1">
    <citation type="journal article" date="2014" name="Genome Announc.">
        <title>Complete Genome of Rhodococcus pyridinivorans SB3094, a Methyl-Ethyl-Ketone-Degrading Bacterium Used for Bioaugmentation.</title>
        <authorList>
            <person name="Dueholm M.S."/>
            <person name="Albertsen M."/>
            <person name="D'Imperio S."/>
            <person name="Tale V.P."/>
            <person name="Lewis D."/>
            <person name="Nielsen P.H."/>
            <person name="Nielsen J.L."/>
        </authorList>
    </citation>
    <scope>NUCLEOTIDE SEQUENCE [LARGE SCALE GENOMIC DNA]</scope>
    <source>
        <strain evidence="3">SB3094</strain>
        <plasmid evidence="3">1</plasmid>
    </source>
</reference>
<dbReference type="PROSITE" id="PS51186">
    <property type="entry name" value="GNAT"/>
    <property type="match status" value="1"/>
</dbReference>
<sequence>MLHIATARCRQHTGIGTAMIRWVQARYPGDPIEAQTDRDGVGFYRSVGFEIESLGELYPGVERFRVVLEPSTESDTART</sequence>
<dbReference type="GO" id="GO:0016747">
    <property type="term" value="F:acyltransferase activity, transferring groups other than amino-acyl groups"/>
    <property type="evidence" value="ECO:0007669"/>
    <property type="project" value="InterPro"/>
</dbReference>
<evidence type="ECO:0000313" key="3">
    <source>
        <dbReference type="Proteomes" id="UP000018781"/>
    </source>
</evidence>
<dbReference type="Proteomes" id="UP000018781">
    <property type="component" value="Plasmid unnamed"/>
</dbReference>
<accession>V9XPT8</accession>
<dbReference type="eggNOG" id="COG0456">
    <property type="taxonomic scope" value="Bacteria"/>
</dbReference>
<protein>
    <submittedName>
        <fullName evidence="2">Acetyltransferase</fullName>
    </submittedName>
</protein>
<feature type="domain" description="N-acetyltransferase" evidence="1">
    <location>
        <begin position="1"/>
        <end position="73"/>
    </location>
</feature>
<dbReference type="HOGENOM" id="CLU_2603755_0_0_11"/>
<dbReference type="InterPro" id="IPR016181">
    <property type="entry name" value="Acyl_CoA_acyltransferase"/>
</dbReference>
<organism evidence="2 3">
    <name type="scientific">Rhodococcus pyridinivorans SB3094</name>
    <dbReference type="NCBI Taxonomy" id="1435356"/>
    <lineage>
        <taxon>Bacteria</taxon>
        <taxon>Bacillati</taxon>
        <taxon>Actinomycetota</taxon>
        <taxon>Actinomycetes</taxon>
        <taxon>Mycobacteriales</taxon>
        <taxon>Nocardiaceae</taxon>
        <taxon>Rhodococcus</taxon>
    </lineage>
</organism>
<dbReference type="Gene3D" id="3.40.630.30">
    <property type="match status" value="1"/>
</dbReference>
<dbReference type="SUPFAM" id="SSF55729">
    <property type="entry name" value="Acyl-CoA N-acyltransferases (Nat)"/>
    <property type="match status" value="1"/>
</dbReference>
<geneLocation type="plasmid" evidence="3">
    <name>1</name>
</geneLocation>
<dbReference type="KEGG" id="rpy:Y013_24950"/>
<dbReference type="EMBL" id="CP006997">
    <property type="protein sequence ID" value="AHD24025.1"/>
    <property type="molecule type" value="Genomic_DNA"/>
</dbReference>
<dbReference type="InterPro" id="IPR000182">
    <property type="entry name" value="GNAT_dom"/>
</dbReference>
<keyword evidence="2" id="KW-0808">Transferase</keyword>
<gene>
    <name evidence="2" type="ORF">Y013_24950</name>
</gene>
<keyword evidence="2" id="KW-0614">Plasmid</keyword>
<evidence type="ECO:0000259" key="1">
    <source>
        <dbReference type="PROSITE" id="PS51186"/>
    </source>
</evidence>
<name>V9XPT8_9NOCA</name>
<evidence type="ECO:0000313" key="2">
    <source>
        <dbReference type="EMBL" id="AHD24025.1"/>
    </source>
</evidence>
<dbReference type="AlphaFoldDB" id="V9XPT8"/>
<proteinExistence type="predicted"/>
<dbReference type="PATRIC" id="fig|1435356.3.peg.5030"/>